<gene>
    <name evidence="1" type="ORF">Pla22_04040</name>
</gene>
<protein>
    <submittedName>
        <fullName evidence="1">Uncharacterized protein</fullName>
    </submittedName>
</protein>
<evidence type="ECO:0000313" key="1">
    <source>
        <dbReference type="EMBL" id="TWT52778.1"/>
    </source>
</evidence>
<accession>A0A5C5WQ13</accession>
<dbReference type="AlphaFoldDB" id="A0A5C5WQ13"/>
<name>A0A5C5WQ13_9BACT</name>
<reference evidence="1 2" key="1">
    <citation type="submission" date="2019-02" db="EMBL/GenBank/DDBJ databases">
        <title>Deep-cultivation of Planctomycetes and their phenomic and genomic characterization uncovers novel biology.</title>
        <authorList>
            <person name="Wiegand S."/>
            <person name="Jogler M."/>
            <person name="Boedeker C."/>
            <person name="Pinto D."/>
            <person name="Vollmers J."/>
            <person name="Rivas-Marin E."/>
            <person name="Kohn T."/>
            <person name="Peeters S.H."/>
            <person name="Heuer A."/>
            <person name="Rast P."/>
            <person name="Oberbeckmann S."/>
            <person name="Bunk B."/>
            <person name="Jeske O."/>
            <person name="Meyerdierks A."/>
            <person name="Storesund J.E."/>
            <person name="Kallscheuer N."/>
            <person name="Luecker S."/>
            <person name="Lage O.M."/>
            <person name="Pohl T."/>
            <person name="Merkel B.J."/>
            <person name="Hornburger P."/>
            <person name="Mueller R.-W."/>
            <person name="Bruemmer F."/>
            <person name="Labrenz M."/>
            <person name="Spormann A.M."/>
            <person name="Op Den Camp H."/>
            <person name="Overmann J."/>
            <person name="Amann R."/>
            <person name="Jetten M.S.M."/>
            <person name="Mascher T."/>
            <person name="Medema M.H."/>
            <person name="Devos D.P."/>
            <person name="Kaster A.-K."/>
            <person name="Ovreas L."/>
            <person name="Rohde M."/>
            <person name="Galperin M.Y."/>
            <person name="Jogler C."/>
        </authorList>
    </citation>
    <scope>NUCLEOTIDE SEQUENCE [LARGE SCALE GENOMIC DNA]</scope>
    <source>
        <strain evidence="1 2">Pla22</strain>
    </source>
</reference>
<keyword evidence="2" id="KW-1185">Reference proteome</keyword>
<comment type="caution">
    <text evidence="1">The sequence shown here is derived from an EMBL/GenBank/DDBJ whole genome shotgun (WGS) entry which is preliminary data.</text>
</comment>
<proteinExistence type="predicted"/>
<dbReference type="Proteomes" id="UP000316598">
    <property type="component" value="Unassembled WGS sequence"/>
</dbReference>
<organism evidence="1 2">
    <name type="scientific">Rubripirellula amarantea</name>
    <dbReference type="NCBI Taxonomy" id="2527999"/>
    <lineage>
        <taxon>Bacteria</taxon>
        <taxon>Pseudomonadati</taxon>
        <taxon>Planctomycetota</taxon>
        <taxon>Planctomycetia</taxon>
        <taxon>Pirellulales</taxon>
        <taxon>Pirellulaceae</taxon>
        <taxon>Rubripirellula</taxon>
    </lineage>
</organism>
<evidence type="ECO:0000313" key="2">
    <source>
        <dbReference type="Proteomes" id="UP000316598"/>
    </source>
</evidence>
<sequence>MGTGDPLSAWSGPQPGLCATLERRPIGKVAIIIKQLMQA</sequence>
<dbReference type="EMBL" id="SJPI01000001">
    <property type="protein sequence ID" value="TWT52778.1"/>
    <property type="molecule type" value="Genomic_DNA"/>
</dbReference>